<dbReference type="Pfam" id="PF01124">
    <property type="entry name" value="MAPEG"/>
    <property type="match status" value="1"/>
</dbReference>
<evidence type="ECO:0000313" key="7">
    <source>
        <dbReference type="Proteomes" id="UP000005317"/>
    </source>
</evidence>
<sequence length="142" mass="16455" precursor="true">MPQILVLYPAFAMALLTFVAAAWLLRCRIKAVKSGLAPLYFRLNHGAKLPDYVVQATQHYDNLFEMPMLFYVVVLLAYVTQQADWALMWLGWGYVGTRLAHTLIHLGQNKLRQRMRVFLFSYALLVLMWVWLFVCLVTSNQA</sequence>
<feature type="transmembrane region" description="Helical" evidence="5">
    <location>
        <begin position="118"/>
        <end position="139"/>
    </location>
</feature>
<accession>A0A656HH38</accession>
<dbReference type="Gene3D" id="1.20.120.550">
    <property type="entry name" value="Membrane associated eicosanoid/glutathione metabolism-like domain"/>
    <property type="match status" value="1"/>
</dbReference>
<dbReference type="Proteomes" id="UP000005317">
    <property type="component" value="Unassembled WGS sequence"/>
</dbReference>
<evidence type="ECO:0000313" key="6">
    <source>
        <dbReference type="EMBL" id="EIJ34806.1"/>
    </source>
</evidence>
<evidence type="ECO:0000256" key="5">
    <source>
        <dbReference type="SAM" id="Phobius"/>
    </source>
</evidence>
<dbReference type="EMBL" id="JH651384">
    <property type="protein sequence ID" value="EIJ34806.1"/>
    <property type="molecule type" value="Genomic_DNA"/>
</dbReference>
<dbReference type="AlphaFoldDB" id="A0A656HH38"/>
<feature type="transmembrane region" description="Helical" evidence="5">
    <location>
        <begin position="86"/>
        <end position="106"/>
    </location>
</feature>
<dbReference type="RefSeq" id="WP_002708728.1">
    <property type="nucleotide sequence ID" value="NZ_JH651384.1"/>
</dbReference>
<dbReference type="SUPFAM" id="SSF161084">
    <property type="entry name" value="MAPEG domain-like"/>
    <property type="match status" value="1"/>
</dbReference>
<gene>
    <name evidence="6" type="ORF">Thini_2245</name>
</gene>
<protein>
    <recommendedName>
        <fullName evidence="8">MAPEG family protein</fullName>
    </recommendedName>
</protein>
<dbReference type="InterPro" id="IPR001129">
    <property type="entry name" value="Membr-assoc_MAPEG"/>
</dbReference>
<evidence type="ECO:0000256" key="3">
    <source>
        <dbReference type="ARBA" id="ARBA00022989"/>
    </source>
</evidence>
<keyword evidence="7" id="KW-1185">Reference proteome</keyword>
<organism evidence="6 7">
    <name type="scientific">Thiothrix nivea (strain ATCC 35100 / DSM 5205 / JP2)</name>
    <dbReference type="NCBI Taxonomy" id="870187"/>
    <lineage>
        <taxon>Bacteria</taxon>
        <taxon>Pseudomonadati</taxon>
        <taxon>Pseudomonadota</taxon>
        <taxon>Gammaproteobacteria</taxon>
        <taxon>Thiotrichales</taxon>
        <taxon>Thiotrichaceae</taxon>
        <taxon>Thiothrix</taxon>
    </lineage>
</organism>
<comment type="subcellular location">
    <subcellularLocation>
        <location evidence="1">Membrane</location>
    </subcellularLocation>
</comment>
<reference evidence="7" key="1">
    <citation type="journal article" date="2011" name="Stand. Genomic Sci.">
        <title>Genome sequence of the filamentous, gliding Thiothrix nivea neotype strain (JP2(T)).</title>
        <authorList>
            <person name="Lapidus A."/>
            <person name="Nolan M."/>
            <person name="Lucas S."/>
            <person name="Glavina Del Rio T."/>
            <person name="Tice H."/>
            <person name="Cheng J.F."/>
            <person name="Tapia R."/>
            <person name="Han C."/>
            <person name="Goodwin L."/>
            <person name="Pitluck S."/>
            <person name="Liolios K."/>
            <person name="Pagani I."/>
            <person name="Ivanova N."/>
            <person name="Huntemann M."/>
            <person name="Mavromatis K."/>
            <person name="Mikhailova N."/>
            <person name="Pati A."/>
            <person name="Chen A."/>
            <person name="Palaniappan K."/>
            <person name="Land M."/>
            <person name="Brambilla E.M."/>
            <person name="Rohde M."/>
            <person name="Abt B."/>
            <person name="Verbarg S."/>
            <person name="Goker M."/>
            <person name="Bristow J."/>
            <person name="Eisen J.A."/>
            <person name="Markowitz V."/>
            <person name="Hugenholtz P."/>
            <person name="Kyrpides N.C."/>
            <person name="Klenk H.P."/>
            <person name="Woyke T."/>
        </authorList>
    </citation>
    <scope>NUCLEOTIDE SEQUENCE [LARGE SCALE GENOMIC DNA]</scope>
    <source>
        <strain evidence="7">ATCC 35100 / DSM 5205 / JP2</strain>
    </source>
</reference>
<dbReference type="InterPro" id="IPR023352">
    <property type="entry name" value="MAPEG-like_dom_sf"/>
</dbReference>
<evidence type="ECO:0008006" key="8">
    <source>
        <dbReference type="Google" id="ProtNLM"/>
    </source>
</evidence>
<feature type="transmembrane region" description="Helical" evidence="5">
    <location>
        <begin position="63"/>
        <end position="80"/>
    </location>
</feature>
<keyword evidence="2 5" id="KW-0812">Transmembrane</keyword>
<dbReference type="GO" id="GO:0016020">
    <property type="term" value="C:membrane"/>
    <property type="evidence" value="ECO:0007669"/>
    <property type="project" value="UniProtKB-SubCell"/>
</dbReference>
<evidence type="ECO:0000256" key="4">
    <source>
        <dbReference type="ARBA" id="ARBA00023136"/>
    </source>
</evidence>
<keyword evidence="3 5" id="KW-1133">Transmembrane helix</keyword>
<evidence type="ECO:0000256" key="2">
    <source>
        <dbReference type="ARBA" id="ARBA00022692"/>
    </source>
</evidence>
<proteinExistence type="predicted"/>
<feature type="transmembrane region" description="Helical" evidence="5">
    <location>
        <begin position="6"/>
        <end position="25"/>
    </location>
</feature>
<name>A0A656HH38_THINJ</name>
<dbReference type="OrthoDB" id="5573101at2"/>
<evidence type="ECO:0000256" key="1">
    <source>
        <dbReference type="ARBA" id="ARBA00004370"/>
    </source>
</evidence>
<keyword evidence="4 5" id="KW-0472">Membrane</keyword>